<evidence type="ECO:0000256" key="1">
    <source>
        <dbReference type="SAM" id="MobiDB-lite"/>
    </source>
</evidence>
<dbReference type="SUPFAM" id="SSF53254">
    <property type="entry name" value="Phosphoglycerate mutase-like"/>
    <property type="match status" value="1"/>
</dbReference>
<accession>A0ABT1ZC61</accession>
<proteinExistence type="predicted"/>
<dbReference type="PRINTS" id="PR00991">
    <property type="entry name" value="6PFRUCTKNASE"/>
</dbReference>
<evidence type="ECO:0000313" key="2">
    <source>
        <dbReference type="EMBL" id="MCS0498283.1"/>
    </source>
</evidence>
<dbReference type="EMBL" id="JANTHX010000003">
    <property type="protein sequence ID" value="MCS0498283.1"/>
    <property type="molecule type" value="Genomic_DNA"/>
</dbReference>
<feature type="region of interest" description="Disordered" evidence="1">
    <location>
        <begin position="198"/>
        <end position="217"/>
    </location>
</feature>
<sequence>MTELYLVRHGETDWNAARRIQGRTDIPLNATGRSQARQAAELLARRRWDGVYSSPLGRAHETAQIIAERLGTGPVTDVDALVERDYGAAEGMGFEEIEALYPEGVRAPGQETREEVAGRVVPALLALAERHPEERLVVVSHGGAIRSVLQTAEPGTQHPRITNASVHSFRVEDGALRLIAFDDPIEEESLLPDCEDLDAQNAIEAHEDGDPVPTGRA</sequence>
<protein>
    <submittedName>
        <fullName evidence="2">Histidine phosphatase family protein</fullName>
    </submittedName>
</protein>
<dbReference type="Proteomes" id="UP001205337">
    <property type="component" value="Unassembled WGS sequence"/>
</dbReference>
<dbReference type="InterPro" id="IPR001345">
    <property type="entry name" value="PG/BPGM_mutase_AS"/>
</dbReference>
<reference evidence="2 3" key="1">
    <citation type="submission" date="2022-08" db="EMBL/GenBank/DDBJ databases">
        <authorList>
            <person name="Li F."/>
        </authorList>
    </citation>
    <scope>NUCLEOTIDE SEQUENCE [LARGE SCALE GENOMIC DNA]</scope>
    <source>
        <strain evidence="2 3">10F1B-8-1</strain>
    </source>
</reference>
<organism evidence="2 3">
    <name type="scientific">Protaetiibacter mangrovi</name>
    <dbReference type="NCBI Taxonomy" id="2970926"/>
    <lineage>
        <taxon>Bacteria</taxon>
        <taxon>Bacillati</taxon>
        <taxon>Actinomycetota</taxon>
        <taxon>Actinomycetes</taxon>
        <taxon>Micrococcales</taxon>
        <taxon>Microbacteriaceae</taxon>
        <taxon>Protaetiibacter</taxon>
    </lineage>
</organism>
<dbReference type="Gene3D" id="3.40.50.1240">
    <property type="entry name" value="Phosphoglycerate mutase-like"/>
    <property type="match status" value="1"/>
</dbReference>
<dbReference type="InterPro" id="IPR050275">
    <property type="entry name" value="PGM_Phosphatase"/>
</dbReference>
<dbReference type="InterPro" id="IPR013078">
    <property type="entry name" value="His_Pase_superF_clade-1"/>
</dbReference>
<dbReference type="SMART" id="SM00855">
    <property type="entry name" value="PGAM"/>
    <property type="match status" value="1"/>
</dbReference>
<dbReference type="InterPro" id="IPR003094">
    <property type="entry name" value="6Pfruct_kin"/>
</dbReference>
<dbReference type="Pfam" id="PF00300">
    <property type="entry name" value="His_Phos_1"/>
    <property type="match status" value="1"/>
</dbReference>
<dbReference type="PANTHER" id="PTHR48100">
    <property type="entry name" value="BROAD-SPECIFICITY PHOSPHATASE YOR283W-RELATED"/>
    <property type="match status" value="1"/>
</dbReference>
<name>A0ABT1ZC61_9MICO</name>
<dbReference type="InterPro" id="IPR029033">
    <property type="entry name" value="His_PPase_superfam"/>
</dbReference>
<keyword evidence="3" id="KW-1185">Reference proteome</keyword>
<comment type="caution">
    <text evidence="2">The sequence shown here is derived from an EMBL/GenBank/DDBJ whole genome shotgun (WGS) entry which is preliminary data.</text>
</comment>
<evidence type="ECO:0000313" key="3">
    <source>
        <dbReference type="Proteomes" id="UP001205337"/>
    </source>
</evidence>
<dbReference type="PROSITE" id="PS00175">
    <property type="entry name" value="PG_MUTASE"/>
    <property type="match status" value="1"/>
</dbReference>
<dbReference type="PANTHER" id="PTHR48100:SF59">
    <property type="entry name" value="ADENOSYLCOBALAMIN_ALPHA-RIBAZOLE PHOSPHATASE"/>
    <property type="match status" value="1"/>
</dbReference>
<dbReference type="CDD" id="cd07067">
    <property type="entry name" value="HP_PGM_like"/>
    <property type="match status" value="1"/>
</dbReference>
<gene>
    <name evidence="2" type="ORF">NUH29_01815</name>
</gene>
<dbReference type="RefSeq" id="WP_258797173.1">
    <property type="nucleotide sequence ID" value="NZ_JANTHX010000003.1"/>
</dbReference>